<feature type="compositionally biased region" description="Low complexity" evidence="6">
    <location>
        <begin position="163"/>
        <end position="192"/>
    </location>
</feature>
<comment type="caution">
    <text evidence="8">The sequence shown here is derived from an EMBL/GenBank/DDBJ whole genome shotgun (WGS) entry which is preliminary data.</text>
</comment>
<feature type="domain" description="Bifunctional inhibitor/plant lipid transfer protein/seed storage helical" evidence="7">
    <location>
        <begin position="86"/>
        <end position="158"/>
    </location>
</feature>
<comment type="similarity">
    <text evidence="1">Belongs to the plant LTP family.</text>
</comment>
<dbReference type="Gene3D" id="1.10.110.10">
    <property type="entry name" value="Plant lipid-transfer and hydrophobic proteins"/>
    <property type="match status" value="1"/>
</dbReference>
<feature type="coiled-coil region" evidence="5">
    <location>
        <begin position="14"/>
        <end position="45"/>
    </location>
</feature>
<dbReference type="InterPro" id="IPR043325">
    <property type="entry name" value="LTSS"/>
</dbReference>
<dbReference type="SUPFAM" id="SSF47699">
    <property type="entry name" value="Bifunctional inhibitor/lipid-transfer protein/seed storage 2S albumin"/>
    <property type="match status" value="1"/>
</dbReference>
<dbReference type="OrthoDB" id="1925812at2759"/>
<evidence type="ECO:0000256" key="1">
    <source>
        <dbReference type="ARBA" id="ARBA00009748"/>
    </source>
</evidence>
<name>A0A7J7L1M6_9MAGN</name>
<dbReference type="CDD" id="cd00010">
    <property type="entry name" value="AAI_LTSS"/>
    <property type="match status" value="1"/>
</dbReference>
<evidence type="ECO:0000259" key="7">
    <source>
        <dbReference type="Pfam" id="PF14368"/>
    </source>
</evidence>
<evidence type="ECO:0000256" key="3">
    <source>
        <dbReference type="ARBA" id="ARBA00023157"/>
    </source>
</evidence>
<dbReference type="AlphaFoldDB" id="A0A7J7L1M6"/>
<evidence type="ECO:0000256" key="4">
    <source>
        <dbReference type="ARBA" id="ARBA00023180"/>
    </source>
</evidence>
<dbReference type="EMBL" id="JACGCM010002693">
    <property type="protein sequence ID" value="KAF6136513.1"/>
    <property type="molecule type" value="Genomic_DNA"/>
</dbReference>
<feature type="region of interest" description="Disordered" evidence="6">
    <location>
        <begin position="161"/>
        <end position="192"/>
    </location>
</feature>
<dbReference type="Pfam" id="PF14368">
    <property type="entry name" value="LTP_2"/>
    <property type="match status" value="1"/>
</dbReference>
<keyword evidence="9" id="KW-1185">Reference proteome</keyword>
<gene>
    <name evidence="8" type="ORF">GIB67_035072</name>
</gene>
<dbReference type="InterPro" id="IPR016140">
    <property type="entry name" value="Bifunc_inhib/LTP/seed_store"/>
</dbReference>
<reference evidence="8 9" key="1">
    <citation type="journal article" date="2020" name="IScience">
        <title>Genome Sequencing of the Endangered Kingdonia uniflora (Circaeasteraceae, Ranunculales) Reveals Potential Mechanisms of Evolutionary Specialization.</title>
        <authorList>
            <person name="Sun Y."/>
            <person name="Deng T."/>
            <person name="Zhang A."/>
            <person name="Moore M.J."/>
            <person name="Landis J.B."/>
            <person name="Lin N."/>
            <person name="Zhang H."/>
            <person name="Zhang X."/>
            <person name="Huang J."/>
            <person name="Zhang X."/>
            <person name="Sun H."/>
            <person name="Wang H."/>
        </authorList>
    </citation>
    <scope>NUCLEOTIDE SEQUENCE [LARGE SCALE GENOMIC DNA]</scope>
    <source>
        <strain evidence="8">TB1705</strain>
        <tissue evidence="8">Leaf</tissue>
    </source>
</reference>
<accession>A0A7J7L1M6</accession>
<keyword evidence="3" id="KW-1015">Disulfide bond</keyword>
<dbReference type="PANTHER" id="PTHR33044">
    <property type="entry name" value="BIFUNCTIONAL INHIBITOR/LIPID-TRANSFER PROTEIN/SEED STORAGE 2S ALBUMIN SUPERFAMILY PROTEIN-RELATED"/>
    <property type="match status" value="1"/>
</dbReference>
<protein>
    <recommendedName>
        <fullName evidence="7">Bifunctional inhibitor/plant lipid transfer protein/seed storage helical domain-containing protein</fullName>
    </recommendedName>
</protein>
<keyword evidence="2" id="KW-0732">Signal</keyword>
<organism evidence="8 9">
    <name type="scientific">Kingdonia uniflora</name>
    <dbReference type="NCBI Taxonomy" id="39325"/>
    <lineage>
        <taxon>Eukaryota</taxon>
        <taxon>Viridiplantae</taxon>
        <taxon>Streptophyta</taxon>
        <taxon>Embryophyta</taxon>
        <taxon>Tracheophyta</taxon>
        <taxon>Spermatophyta</taxon>
        <taxon>Magnoliopsida</taxon>
        <taxon>Ranunculales</taxon>
        <taxon>Circaeasteraceae</taxon>
        <taxon>Kingdonia</taxon>
    </lineage>
</organism>
<sequence length="223" mass="23676">MFGGKSLTNELLVSKNIEKELTAEKEELEIKLEKMKIGVAKSKEAAIIDMKKIINEFLSDLSLGESNIYRAGNGSGLGQVQGALPCMQKLLPCQPYLSKPESAPPACCLPLKEMIVNEPACLCKIFNNPPLLKTLKINQEDALKLPKACGANADVSVCEKEASASTTSPTTPTLPSTPTTTTNLASTSTKANSTTTSSSVRAIALSGRYGFVTLCVSLVMSAF</sequence>
<dbReference type="InterPro" id="IPR036312">
    <property type="entry name" value="Bifun_inhib/LTP/seed_sf"/>
</dbReference>
<evidence type="ECO:0000256" key="2">
    <source>
        <dbReference type="ARBA" id="ARBA00022729"/>
    </source>
</evidence>
<evidence type="ECO:0000313" key="8">
    <source>
        <dbReference type="EMBL" id="KAF6136513.1"/>
    </source>
</evidence>
<dbReference type="Proteomes" id="UP000541444">
    <property type="component" value="Unassembled WGS sequence"/>
</dbReference>
<proteinExistence type="inferred from homology"/>
<evidence type="ECO:0000256" key="6">
    <source>
        <dbReference type="SAM" id="MobiDB-lite"/>
    </source>
</evidence>
<evidence type="ECO:0000256" key="5">
    <source>
        <dbReference type="SAM" id="Coils"/>
    </source>
</evidence>
<keyword evidence="5" id="KW-0175">Coiled coil</keyword>
<evidence type="ECO:0000313" key="9">
    <source>
        <dbReference type="Proteomes" id="UP000541444"/>
    </source>
</evidence>
<keyword evidence="4" id="KW-0325">Glycoprotein</keyword>